<feature type="region of interest" description="Disordered" evidence="1">
    <location>
        <begin position="55"/>
        <end position="74"/>
    </location>
</feature>
<feature type="domain" description="Transposase Tc1-like" evidence="2">
    <location>
        <begin position="73"/>
        <end position="137"/>
    </location>
</feature>
<dbReference type="InterPro" id="IPR012337">
    <property type="entry name" value="RNaseH-like_sf"/>
</dbReference>
<dbReference type="SUPFAM" id="SSF53098">
    <property type="entry name" value="Ribonuclease H-like"/>
    <property type="match status" value="1"/>
</dbReference>
<dbReference type="EMBL" id="JAACJL010000046">
    <property type="protein sequence ID" value="KAF4613072.1"/>
    <property type="molecule type" value="Genomic_DNA"/>
</dbReference>
<sequence>MPQSKKRGPEFSLEKKSQLIGAIITGQSIRAAGRKFGFSDSTAQYIWTKYKKTGSAENLPRSGRPPKLDKRAQRSIVRQSLRERRKPFTEIANSCNPKVSPTTVRRILHRHNYYRWVARRVPYLTKAHKKARLAWAKLCKRYKVQQWKKKIWSDECYIYLGENRGHIFVTRRPGEEFLDQCCAPKFPQSSVRVMIWACIMKGRKGPLVVLEYPGGRGGGMNSKRYREQVLDPVLKSFYKRVSKKQDGVEFQQDNAPSHRSKTTRQWFSDNQVRLFYHPPNSPDLNPIERVWWEIKKRLKDREQIPTTAEQLIVAVKEIWNELPVQEIDKHIDSMGKRVKAIFATKGGHIPF</sequence>
<dbReference type="InterPro" id="IPR038717">
    <property type="entry name" value="Tc1-like_DDE_dom"/>
</dbReference>
<feature type="domain" description="Tc1-like transposase DDE" evidence="3">
    <location>
        <begin position="243"/>
        <end position="306"/>
    </location>
</feature>
<evidence type="ECO:0000313" key="5">
    <source>
        <dbReference type="Proteomes" id="UP000521872"/>
    </source>
</evidence>
<gene>
    <name evidence="4" type="ORF">D9613_011143</name>
</gene>
<evidence type="ECO:0008006" key="6">
    <source>
        <dbReference type="Google" id="ProtNLM"/>
    </source>
</evidence>
<dbReference type="GO" id="GO:0003677">
    <property type="term" value="F:DNA binding"/>
    <property type="evidence" value="ECO:0007669"/>
    <property type="project" value="InterPro"/>
</dbReference>
<dbReference type="Proteomes" id="UP000521872">
    <property type="component" value="Unassembled WGS sequence"/>
</dbReference>
<dbReference type="AlphaFoldDB" id="A0A8H4QML9"/>
<dbReference type="Gene3D" id="1.10.10.10">
    <property type="entry name" value="Winged helix-like DNA-binding domain superfamily/Winged helix DNA-binding domain"/>
    <property type="match status" value="1"/>
</dbReference>
<dbReference type="Pfam" id="PF01498">
    <property type="entry name" value="HTH_Tnp_Tc3_2"/>
    <property type="match status" value="1"/>
</dbReference>
<dbReference type="Gene3D" id="3.30.420.10">
    <property type="entry name" value="Ribonuclease H-like superfamily/Ribonuclease H"/>
    <property type="match status" value="1"/>
</dbReference>
<dbReference type="InterPro" id="IPR036397">
    <property type="entry name" value="RNaseH_sf"/>
</dbReference>
<dbReference type="PANTHER" id="PTHR46068">
    <property type="entry name" value="PROTEIN CBG27172"/>
    <property type="match status" value="1"/>
</dbReference>
<comment type="caution">
    <text evidence="4">The sequence shown here is derived from an EMBL/GenBank/DDBJ whole genome shotgun (WGS) entry which is preliminary data.</text>
</comment>
<dbReference type="InterPro" id="IPR009057">
    <property type="entry name" value="Homeodomain-like_sf"/>
</dbReference>
<keyword evidence="5" id="KW-1185">Reference proteome</keyword>
<dbReference type="InterPro" id="IPR002492">
    <property type="entry name" value="Transposase_Tc1-like"/>
</dbReference>
<dbReference type="GO" id="GO:0015074">
    <property type="term" value="P:DNA integration"/>
    <property type="evidence" value="ECO:0007669"/>
    <property type="project" value="InterPro"/>
</dbReference>
<name>A0A8H4QML9_9AGAR</name>
<dbReference type="Pfam" id="PF13358">
    <property type="entry name" value="DDE_3"/>
    <property type="match status" value="1"/>
</dbReference>
<dbReference type="GO" id="GO:0006313">
    <property type="term" value="P:DNA transposition"/>
    <property type="evidence" value="ECO:0007669"/>
    <property type="project" value="InterPro"/>
</dbReference>
<proteinExistence type="predicted"/>
<accession>A0A8H4QML9</accession>
<organism evidence="4 5">
    <name type="scientific">Agrocybe pediades</name>
    <dbReference type="NCBI Taxonomy" id="84607"/>
    <lineage>
        <taxon>Eukaryota</taxon>
        <taxon>Fungi</taxon>
        <taxon>Dikarya</taxon>
        <taxon>Basidiomycota</taxon>
        <taxon>Agaricomycotina</taxon>
        <taxon>Agaricomycetes</taxon>
        <taxon>Agaricomycetidae</taxon>
        <taxon>Agaricales</taxon>
        <taxon>Agaricineae</taxon>
        <taxon>Strophariaceae</taxon>
        <taxon>Agrocybe</taxon>
    </lineage>
</organism>
<dbReference type="PANTHER" id="PTHR46068:SF1">
    <property type="entry name" value="TRANSPOSASE IS30-LIKE HTH DOMAIN-CONTAINING PROTEIN"/>
    <property type="match status" value="1"/>
</dbReference>
<evidence type="ECO:0000313" key="4">
    <source>
        <dbReference type="EMBL" id="KAF4613072.1"/>
    </source>
</evidence>
<dbReference type="InterPro" id="IPR036388">
    <property type="entry name" value="WH-like_DNA-bd_sf"/>
</dbReference>
<evidence type="ECO:0000259" key="2">
    <source>
        <dbReference type="Pfam" id="PF01498"/>
    </source>
</evidence>
<evidence type="ECO:0000259" key="3">
    <source>
        <dbReference type="Pfam" id="PF13358"/>
    </source>
</evidence>
<dbReference type="SUPFAM" id="SSF46689">
    <property type="entry name" value="Homeodomain-like"/>
    <property type="match status" value="1"/>
</dbReference>
<evidence type="ECO:0000256" key="1">
    <source>
        <dbReference type="SAM" id="MobiDB-lite"/>
    </source>
</evidence>
<protein>
    <recommendedName>
        <fullName evidence="6">Transposase</fullName>
    </recommendedName>
</protein>
<reference evidence="4 5" key="1">
    <citation type="submission" date="2019-12" db="EMBL/GenBank/DDBJ databases">
        <authorList>
            <person name="Floudas D."/>
            <person name="Bentzer J."/>
            <person name="Ahren D."/>
            <person name="Johansson T."/>
            <person name="Persson P."/>
            <person name="Tunlid A."/>
        </authorList>
    </citation>
    <scope>NUCLEOTIDE SEQUENCE [LARGE SCALE GENOMIC DNA]</scope>
    <source>
        <strain evidence="4 5">CBS 102.39</strain>
    </source>
</reference>